<organism evidence="2 3">
    <name type="scientific">Vibrio spartinae</name>
    <dbReference type="NCBI Taxonomy" id="1918945"/>
    <lineage>
        <taxon>Bacteria</taxon>
        <taxon>Pseudomonadati</taxon>
        <taxon>Pseudomonadota</taxon>
        <taxon>Gammaproteobacteria</taxon>
        <taxon>Vibrionales</taxon>
        <taxon>Vibrionaceae</taxon>
        <taxon>Vibrio</taxon>
    </lineage>
</organism>
<gene>
    <name evidence="2" type="ORF">VSP9026_04504</name>
</gene>
<dbReference type="Proteomes" id="UP000184774">
    <property type="component" value="Unassembled WGS sequence"/>
</dbReference>
<name>A0A1N6MB61_9VIBR</name>
<evidence type="ECO:0000313" key="3">
    <source>
        <dbReference type="Proteomes" id="UP000184774"/>
    </source>
</evidence>
<protein>
    <submittedName>
        <fullName evidence="2">Uncharacterized protein</fullName>
    </submittedName>
</protein>
<accession>A0A1N6MB61</accession>
<reference evidence="2 3" key="1">
    <citation type="submission" date="2016-12" db="EMBL/GenBank/DDBJ databases">
        <authorList>
            <person name="Song W.-J."/>
            <person name="Kurnit D.M."/>
        </authorList>
    </citation>
    <scope>NUCLEOTIDE SEQUENCE [LARGE SCALE GENOMIC DNA]</scope>
    <source>
        <strain evidence="2 3">CECT 9026</strain>
    </source>
</reference>
<evidence type="ECO:0000313" key="2">
    <source>
        <dbReference type="EMBL" id="SIO96698.1"/>
    </source>
</evidence>
<feature type="compositionally biased region" description="Polar residues" evidence="1">
    <location>
        <begin position="79"/>
        <end position="104"/>
    </location>
</feature>
<evidence type="ECO:0000256" key="1">
    <source>
        <dbReference type="SAM" id="MobiDB-lite"/>
    </source>
</evidence>
<dbReference type="EMBL" id="FSSB01000040">
    <property type="protein sequence ID" value="SIO96698.1"/>
    <property type="molecule type" value="Genomic_DNA"/>
</dbReference>
<proteinExistence type="predicted"/>
<sequence>MTESDDILGYVVCHTCKHPKAIKQGKGKRSAFVHGRCDCGPDTRTGKAAQAEMKAFQPLEIVQAEVEAMHQSEPEPQSLPIQTEKQTENKPNQEPQPETQSKPMTTLACMGLGGALGVVFGGLIKAIKVVS</sequence>
<dbReference type="OrthoDB" id="5890240at2"/>
<dbReference type="AlphaFoldDB" id="A0A1N6MB61"/>
<dbReference type="RefSeq" id="WP_074375103.1">
    <property type="nucleotide sequence ID" value="NZ_AP024907.1"/>
</dbReference>
<feature type="region of interest" description="Disordered" evidence="1">
    <location>
        <begin position="66"/>
        <end position="106"/>
    </location>
</feature>